<evidence type="ECO:0000313" key="2">
    <source>
        <dbReference type="EMBL" id="TFF80984.1"/>
    </source>
</evidence>
<protein>
    <submittedName>
        <fullName evidence="2">Uncharacterized protein</fullName>
    </submittedName>
</protein>
<comment type="caution">
    <text evidence="2">The sequence shown here is derived from an EMBL/GenBank/DDBJ whole genome shotgun (WGS) entry which is preliminary data.</text>
</comment>
<evidence type="ECO:0000313" key="1">
    <source>
        <dbReference type="EMBL" id="TFF76536.1"/>
    </source>
</evidence>
<organism evidence="2 4">
    <name type="scientific">Aeromonas taiwanensis</name>
    <dbReference type="NCBI Taxonomy" id="633417"/>
    <lineage>
        <taxon>Bacteria</taxon>
        <taxon>Pseudomonadati</taxon>
        <taxon>Pseudomonadota</taxon>
        <taxon>Gammaproteobacteria</taxon>
        <taxon>Aeromonadales</taxon>
        <taxon>Aeromonadaceae</taxon>
        <taxon>Aeromonas</taxon>
    </lineage>
</organism>
<evidence type="ECO:0000313" key="3">
    <source>
        <dbReference type="Proteomes" id="UP000297720"/>
    </source>
</evidence>
<proteinExistence type="predicted"/>
<keyword evidence="3" id="KW-1185">Reference proteome</keyword>
<sequence length="131" mass="14784">MYFRAKITEPEQIVATWQNIMAELAEEGVFITPTMPGEGVLYGCNLTGNIPFRGVTKRIDAGQVVMLLLLTLHNAFDMIDDHSRNFIDLCLPEQLEHLQSVGISDAPVQQLQEAVKQILSKHKGMFEFAFY</sequence>
<dbReference type="Proteomes" id="UP000297914">
    <property type="component" value="Unassembled WGS sequence"/>
</dbReference>
<dbReference type="EMBL" id="QORK01000017">
    <property type="protein sequence ID" value="TFF80984.1"/>
    <property type="molecule type" value="Genomic_DNA"/>
</dbReference>
<gene>
    <name evidence="1" type="ORF">DRM93_09535</name>
    <name evidence="2" type="ORF">DRM94_09535</name>
</gene>
<name>A0A5F0KBF6_9GAMM</name>
<dbReference type="Proteomes" id="UP000297720">
    <property type="component" value="Unassembled WGS sequence"/>
</dbReference>
<accession>A0A5F0KBF6</accession>
<dbReference type="AlphaFoldDB" id="A0A5F0KBF6"/>
<evidence type="ECO:0000313" key="4">
    <source>
        <dbReference type="Proteomes" id="UP000297914"/>
    </source>
</evidence>
<dbReference type="EMBL" id="QORL01000017">
    <property type="protein sequence ID" value="TFF76536.1"/>
    <property type="molecule type" value="Genomic_DNA"/>
</dbReference>
<dbReference type="RefSeq" id="WP_103828334.1">
    <property type="nucleotide sequence ID" value="NZ_QORJ01000021.1"/>
</dbReference>
<reference evidence="2 4" key="1">
    <citation type="submission" date="2018-06" db="EMBL/GenBank/DDBJ databases">
        <title>Occurrence of a novel blaKPC-2- and qnrS2- harbouring IncP6 plasmid from Aeromonas taiwanensis isolates recovered from the river sediments.</title>
        <authorList>
            <person name="Zheng B."/>
            <person name="Yu X."/>
            <person name="Xiao Y."/>
        </authorList>
    </citation>
    <scope>NUCLEOTIDE SEQUENCE [LARGE SCALE GENOMIC DNA]</scope>
    <source>
        <strain evidence="1 3">1713</strain>
        <strain evidence="2 4">198</strain>
    </source>
</reference>